<sequence length="409" mass="44868">MAWNASHNIPQNMLQNISQNIPQNMPWNISHDMLHNMAQDPPMNTQYSPSLSLLPVSRQPSQNEMHYFSTSSSGTPLSQSGGSLSCESPSTERTSPPESIEDGMETPRPASIASISRQTTPLAQGGLAQADLPPSVPSRSDSSSVVSRISRRGSNQQTLNIPSRLSTHSEVDVGSRAQTPLPPHPPRPTTAQQRYRPVTTKGPPPAAFNTRYAPTGGLRHRRSVGVDGVRRNNPQASPSTPILSHHSSSTSIPGLPQQKTGSSLHRKAMDCVHAEHRGRNPSIITEPPPGHGDVIDTTSTPQKRSVSLFRSLTHNFRPKRTALVDSYALAQGAYTVSTAESSAKRTEVGRRDPMHRQVMVPNIRDHGREHMGPSMRQINRETGLTVPTLYERIELRESMRGNKPTRQRL</sequence>
<feature type="compositionally biased region" description="Low complexity" evidence="1">
    <location>
        <begin position="137"/>
        <end position="154"/>
    </location>
</feature>
<evidence type="ECO:0000313" key="2">
    <source>
        <dbReference type="EMBL" id="KAF1948185.1"/>
    </source>
</evidence>
<feature type="compositionally biased region" description="Polar residues" evidence="1">
    <location>
        <begin position="113"/>
        <end position="122"/>
    </location>
</feature>
<feature type="compositionally biased region" description="Low complexity" evidence="1">
    <location>
        <begin position="69"/>
        <end position="98"/>
    </location>
</feature>
<gene>
    <name evidence="2" type="ORF">CC80DRAFT_498383</name>
</gene>
<feature type="compositionally biased region" description="Polar residues" evidence="1">
    <location>
        <begin position="42"/>
        <end position="51"/>
    </location>
</feature>
<reference evidence="2" key="1">
    <citation type="journal article" date="2020" name="Stud. Mycol.">
        <title>101 Dothideomycetes genomes: a test case for predicting lifestyles and emergence of pathogens.</title>
        <authorList>
            <person name="Haridas S."/>
            <person name="Albert R."/>
            <person name="Binder M."/>
            <person name="Bloem J."/>
            <person name="Labutti K."/>
            <person name="Salamov A."/>
            <person name="Andreopoulos B."/>
            <person name="Baker S."/>
            <person name="Barry K."/>
            <person name="Bills G."/>
            <person name="Bluhm B."/>
            <person name="Cannon C."/>
            <person name="Castanera R."/>
            <person name="Culley D."/>
            <person name="Daum C."/>
            <person name="Ezra D."/>
            <person name="Gonzalez J."/>
            <person name="Henrissat B."/>
            <person name="Kuo A."/>
            <person name="Liang C."/>
            <person name="Lipzen A."/>
            <person name="Lutzoni F."/>
            <person name="Magnuson J."/>
            <person name="Mondo S."/>
            <person name="Nolan M."/>
            <person name="Ohm R."/>
            <person name="Pangilinan J."/>
            <person name="Park H.-J."/>
            <person name="Ramirez L."/>
            <person name="Alfaro M."/>
            <person name="Sun H."/>
            <person name="Tritt A."/>
            <person name="Yoshinaga Y."/>
            <person name="Zwiers L.-H."/>
            <person name="Turgeon B."/>
            <person name="Goodwin S."/>
            <person name="Spatafora J."/>
            <person name="Crous P."/>
            <person name="Grigoriev I."/>
        </authorList>
    </citation>
    <scope>NUCLEOTIDE SEQUENCE</scope>
    <source>
        <strain evidence="2">CBS 675.92</strain>
    </source>
</reference>
<accession>A0A6A5T5G1</accession>
<dbReference type="AlphaFoldDB" id="A0A6A5T5G1"/>
<feature type="compositionally biased region" description="Polar residues" evidence="1">
    <location>
        <begin position="155"/>
        <end position="166"/>
    </location>
</feature>
<feature type="region of interest" description="Disordered" evidence="1">
    <location>
        <begin position="36"/>
        <end position="261"/>
    </location>
</feature>
<dbReference type="Proteomes" id="UP000800035">
    <property type="component" value="Unassembled WGS sequence"/>
</dbReference>
<proteinExistence type="predicted"/>
<evidence type="ECO:0000256" key="1">
    <source>
        <dbReference type="SAM" id="MobiDB-lite"/>
    </source>
</evidence>
<dbReference type="EMBL" id="ML977071">
    <property type="protein sequence ID" value="KAF1948185.1"/>
    <property type="molecule type" value="Genomic_DNA"/>
</dbReference>
<feature type="compositionally biased region" description="Polar residues" evidence="1">
    <location>
        <begin position="232"/>
        <end position="261"/>
    </location>
</feature>
<name>A0A6A5T5G1_9PLEO</name>
<organism evidence="2 3">
    <name type="scientific">Byssothecium circinans</name>
    <dbReference type="NCBI Taxonomy" id="147558"/>
    <lineage>
        <taxon>Eukaryota</taxon>
        <taxon>Fungi</taxon>
        <taxon>Dikarya</taxon>
        <taxon>Ascomycota</taxon>
        <taxon>Pezizomycotina</taxon>
        <taxon>Dothideomycetes</taxon>
        <taxon>Pleosporomycetidae</taxon>
        <taxon>Pleosporales</taxon>
        <taxon>Massarineae</taxon>
        <taxon>Massarinaceae</taxon>
        <taxon>Byssothecium</taxon>
    </lineage>
</organism>
<protein>
    <submittedName>
        <fullName evidence="2">Uncharacterized protein</fullName>
    </submittedName>
</protein>
<evidence type="ECO:0000313" key="3">
    <source>
        <dbReference type="Proteomes" id="UP000800035"/>
    </source>
</evidence>
<keyword evidence="3" id="KW-1185">Reference proteome</keyword>